<dbReference type="Gene3D" id="3.40.50.720">
    <property type="entry name" value="NAD(P)-binding Rossmann-like Domain"/>
    <property type="match status" value="1"/>
</dbReference>
<dbReference type="Proteomes" id="UP000034164">
    <property type="component" value="Unassembled WGS sequence"/>
</dbReference>
<dbReference type="VEuPathDB" id="FungiDB:EMCG_03510"/>
<dbReference type="SUPFAM" id="SSF51735">
    <property type="entry name" value="NAD(P)-binding Rossmann-fold domains"/>
    <property type="match status" value="1"/>
</dbReference>
<evidence type="ECO:0000256" key="2">
    <source>
        <dbReference type="ARBA" id="ARBA00022857"/>
    </source>
</evidence>
<feature type="transmembrane region" description="Helical" evidence="5">
    <location>
        <begin position="346"/>
        <end position="371"/>
    </location>
</feature>
<comment type="similarity">
    <text evidence="1">Belongs to the short-chain dehydrogenases/reductases (SDR) family.</text>
</comment>
<protein>
    <submittedName>
        <fullName evidence="6">Alcohol dehydrogenase</fullName>
    </submittedName>
</protein>
<feature type="transmembrane region" description="Helical" evidence="5">
    <location>
        <begin position="312"/>
        <end position="334"/>
    </location>
</feature>
<comment type="caution">
    <text evidence="6">The sequence shown here is derived from an EMBL/GenBank/DDBJ whole genome shotgun (WGS) entry which is preliminary data.</text>
</comment>
<keyword evidence="5" id="KW-0812">Transmembrane</keyword>
<dbReference type="Pfam" id="PF00106">
    <property type="entry name" value="adh_short"/>
    <property type="match status" value="1"/>
</dbReference>
<evidence type="ECO:0000256" key="4">
    <source>
        <dbReference type="SAM" id="MobiDB-lite"/>
    </source>
</evidence>
<keyword evidence="5" id="KW-1133">Transmembrane helix</keyword>
<dbReference type="PRINTS" id="PR00081">
    <property type="entry name" value="GDHRDH"/>
</dbReference>
<name>A0A0G2HVG0_9EURO</name>
<accession>A0A0G2HVG0</accession>
<dbReference type="AlphaFoldDB" id="A0A0G2HVG0"/>
<dbReference type="InterPro" id="IPR020904">
    <property type="entry name" value="Sc_DH/Rdtase_CS"/>
</dbReference>
<dbReference type="GO" id="GO:0016491">
    <property type="term" value="F:oxidoreductase activity"/>
    <property type="evidence" value="ECO:0007669"/>
    <property type="project" value="UniProtKB-KW"/>
</dbReference>
<evidence type="ECO:0000256" key="3">
    <source>
        <dbReference type="ARBA" id="ARBA00023002"/>
    </source>
</evidence>
<feature type="region of interest" description="Disordered" evidence="4">
    <location>
        <begin position="221"/>
        <end position="251"/>
    </location>
</feature>
<evidence type="ECO:0000256" key="1">
    <source>
        <dbReference type="ARBA" id="ARBA00006484"/>
    </source>
</evidence>
<evidence type="ECO:0000313" key="6">
    <source>
        <dbReference type="EMBL" id="KKZ62048.1"/>
    </source>
</evidence>
<dbReference type="PANTHER" id="PTHR24320:SF285">
    <property type="entry name" value="RETINOL DEHYDROGENASE 14"/>
    <property type="match status" value="1"/>
</dbReference>
<feature type="region of interest" description="Disordered" evidence="4">
    <location>
        <begin position="427"/>
        <end position="468"/>
    </location>
</feature>
<gene>
    <name evidence="6" type="ORF">EMCG_03510</name>
</gene>
<evidence type="ECO:0000313" key="7">
    <source>
        <dbReference type="Proteomes" id="UP000034164"/>
    </source>
</evidence>
<keyword evidence="2" id="KW-0521">NADP</keyword>
<dbReference type="OrthoDB" id="191979at2759"/>
<feature type="transmembrane region" description="Helical" evidence="5">
    <location>
        <begin position="20"/>
        <end position="40"/>
    </location>
</feature>
<dbReference type="InterPro" id="IPR002347">
    <property type="entry name" value="SDR_fam"/>
</dbReference>
<organism evidence="6 7">
    <name type="scientific">[Emmonsia] crescens</name>
    <dbReference type="NCBI Taxonomy" id="73230"/>
    <lineage>
        <taxon>Eukaryota</taxon>
        <taxon>Fungi</taxon>
        <taxon>Dikarya</taxon>
        <taxon>Ascomycota</taxon>
        <taxon>Pezizomycotina</taxon>
        <taxon>Eurotiomycetes</taxon>
        <taxon>Eurotiomycetidae</taxon>
        <taxon>Onygenales</taxon>
        <taxon>Ajellomycetaceae</taxon>
        <taxon>Emergomyces</taxon>
    </lineage>
</organism>
<dbReference type="EMBL" id="LCZI01001194">
    <property type="protein sequence ID" value="KKZ62048.1"/>
    <property type="molecule type" value="Genomic_DNA"/>
</dbReference>
<sequence>MPVPLLAHWVVDGISSIPYAVPALKTAPFVALIVLLKRYFGGARNTSERPMHSKVVMITGGTSGIGASIAHTLASQGAQLILLTRHAPSDPFLVDYIEDLRKTTGNQLIYAEQVDLSSLYSIRTFATKWIDNAPPRRLDMVILCANTMKPSSTKPRTTVDCLDEEWQVNYLANYHLLSILSPALRAQPADRDVRVIFGTCSSYIGAKLDLKGLEERTMRVSAANPASPNQDGSDSKSAKRPARTLNNNNKTASNIKAAQTGMYATSKLALMIFAKSFQSHLSAYERPDKQPCNTRVLVVDPGFSRTPGTRRWITGGSLFGLLIYLMTWPIWWLLLKSPQQGSQSFLMAAMDIVLGAPAAIFGGAGVGAGLVGGKLIKECKEWDIVRKEVMDEKVGKELWDLSSRQIEQRETEGAILRALEKKEREALEAERKKASATSGADSEGGAGSDRGKGTKQQTAGSRRNKKAK</sequence>
<proteinExistence type="inferred from homology"/>
<keyword evidence="5" id="KW-0472">Membrane</keyword>
<dbReference type="InterPro" id="IPR036291">
    <property type="entry name" value="NAD(P)-bd_dom_sf"/>
</dbReference>
<reference evidence="7" key="1">
    <citation type="journal article" date="2015" name="PLoS Genet.">
        <title>The dynamic genome and transcriptome of the human fungal pathogen Blastomyces and close relative Emmonsia.</title>
        <authorList>
            <person name="Munoz J.F."/>
            <person name="Gauthier G.M."/>
            <person name="Desjardins C.A."/>
            <person name="Gallo J.E."/>
            <person name="Holder J."/>
            <person name="Sullivan T.D."/>
            <person name="Marty A.J."/>
            <person name="Carmen J.C."/>
            <person name="Chen Z."/>
            <person name="Ding L."/>
            <person name="Gujja S."/>
            <person name="Magrini V."/>
            <person name="Misas E."/>
            <person name="Mitreva M."/>
            <person name="Priest M."/>
            <person name="Saif S."/>
            <person name="Whiston E.A."/>
            <person name="Young S."/>
            <person name="Zeng Q."/>
            <person name="Goldman W.E."/>
            <person name="Mardis E.R."/>
            <person name="Taylor J.W."/>
            <person name="McEwen J.G."/>
            <person name="Clay O.K."/>
            <person name="Klein B.S."/>
            <person name="Cuomo C.A."/>
        </authorList>
    </citation>
    <scope>NUCLEOTIDE SEQUENCE [LARGE SCALE GENOMIC DNA]</scope>
    <source>
        <strain evidence="7">UAMH 3008</strain>
    </source>
</reference>
<evidence type="ECO:0000256" key="5">
    <source>
        <dbReference type="SAM" id="Phobius"/>
    </source>
</evidence>
<dbReference type="PROSITE" id="PS00061">
    <property type="entry name" value="ADH_SHORT"/>
    <property type="match status" value="1"/>
</dbReference>
<dbReference type="PANTHER" id="PTHR24320">
    <property type="entry name" value="RETINOL DEHYDROGENASE"/>
    <property type="match status" value="1"/>
</dbReference>
<keyword evidence="3" id="KW-0560">Oxidoreductase</keyword>